<proteinExistence type="predicted"/>
<reference evidence="3" key="1">
    <citation type="journal article" date="2023" name="Mol. Phylogenet. Evol.">
        <title>Genome-scale phylogeny and comparative genomics of the fungal order Sordariales.</title>
        <authorList>
            <person name="Hensen N."/>
            <person name="Bonometti L."/>
            <person name="Westerberg I."/>
            <person name="Brannstrom I.O."/>
            <person name="Guillou S."/>
            <person name="Cros-Aarteil S."/>
            <person name="Calhoun S."/>
            <person name="Haridas S."/>
            <person name="Kuo A."/>
            <person name="Mondo S."/>
            <person name="Pangilinan J."/>
            <person name="Riley R."/>
            <person name="LaButti K."/>
            <person name="Andreopoulos B."/>
            <person name="Lipzen A."/>
            <person name="Chen C."/>
            <person name="Yan M."/>
            <person name="Daum C."/>
            <person name="Ng V."/>
            <person name="Clum A."/>
            <person name="Steindorff A."/>
            <person name="Ohm R.A."/>
            <person name="Martin F."/>
            <person name="Silar P."/>
            <person name="Natvig D.O."/>
            <person name="Lalanne C."/>
            <person name="Gautier V."/>
            <person name="Ament-Velasquez S.L."/>
            <person name="Kruys A."/>
            <person name="Hutchinson M.I."/>
            <person name="Powell A.J."/>
            <person name="Barry K."/>
            <person name="Miller A.N."/>
            <person name="Grigoriev I.V."/>
            <person name="Debuchy R."/>
            <person name="Gladieux P."/>
            <person name="Hiltunen Thoren M."/>
            <person name="Johannesson H."/>
        </authorList>
    </citation>
    <scope>NUCLEOTIDE SEQUENCE</scope>
    <source>
        <strain evidence="3">CBS 314.62</strain>
    </source>
</reference>
<organism evidence="3 4">
    <name type="scientific">Podospora appendiculata</name>
    <dbReference type="NCBI Taxonomy" id="314037"/>
    <lineage>
        <taxon>Eukaryota</taxon>
        <taxon>Fungi</taxon>
        <taxon>Dikarya</taxon>
        <taxon>Ascomycota</taxon>
        <taxon>Pezizomycotina</taxon>
        <taxon>Sordariomycetes</taxon>
        <taxon>Sordariomycetidae</taxon>
        <taxon>Sordariales</taxon>
        <taxon>Podosporaceae</taxon>
        <taxon>Podospora</taxon>
    </lineage>
</organism>
<protein>
    <recommendedName>
        <fullName evidence="2">WD-like domain-containing protein</fullName>
    </recommendedName>
</protein>
<keyword evidence="1" id="KW-0732">Signal</keyword>
<gene>
    <name evidence="3" type="ORF">B0T22DRAFT_510650</name>
</gene>
<evidence type="ECO:0000313" key="4">
    <source>
        <dbReference type="Proteomes" id="UP001270362"/>
    </source>
</evidence>
<keyword evidence="4" id="KW-1185">Reference proteome</keyword>
<comment type="caution">
    <text evidence="3">The sequence shown here is derived from an EMBL/GenBank/DDBJ whole genome shotgun (WGS) entry which is preliminary data.</text>
</comment>
<evidence type="ECO:0000259" key="2">
    <source>
        <dbReference type="Pfam" id="PF20493"/>
    </source>
</evidence>
<dbReference type="EMBL" id="JAULSO010000002">
    <property type="protein sequence ID" value="KAK3687785.1"/>
    <property type="molecule type" value="Genomic_DNA"/>
</dbReference>
<accession>A0AAE0X829</accession>
<name>A0AAE0X829_9PEZI</name>
<evidence type="ECO:0000256" key="1">
    <source>
        <dbReference type="SAM" id="SignalP"/>
    </source>
</evidence>
<feature type="chain" id="PRO_5042150414" description="WD-like domain-containing protein" evidence="1">
    <location>
        <begin position="21"/>
        <end position="178"/>
    </location>
</feature>
<evidence type="ECO:0000313" key="3">
    <source>
        <dbReference type="EMBL" id="KAK3687785.1"/>
    </source>
</evidence>
<dbReference type="Proteomes" id="UP001270362">
    <property type="component" value="Unassembled WGS sequence"/>
</dbReference>
<feature type="domain" description="WD-like" evidence="2">
    <location>
        <begin position="79"/>
        <end position="176"/>
    </location>
</feature>
<sequence length="178" mass="18670">MLFNFKSTAALALFLARALAAPTEIPVQEGDLIVTDTRVLDNGAVVTIWNSVEPSNSTSTEAAPTMNRRCGSNTAVRFNDNVPSREAGSSLLDLLRGPSSNLLASSPRSICITVSGSRACASWATHVGEIHSSDLLNGAGVVFWTCGYVGRSGKAHDVSLGYGCTTQCYSNRPDGCVA</sequence>
<reference evidence="3" key="2">
    <citation type="submission" date="2023-06" db="EMBL/GenBank/DDBJ databases">
        <authorList>
            <consortium name="Lawrence Berkeley National Laboratory"/>
            <person name="Haridas S."/>
            <person name="Hensen N."/>
            <person name="Bonometti L."/>
            <person name="Westerberg I."/>
            <person name="Brannstrom I.O."/>
            <person name="Guillou S."/>
            <person name="Cros-Aarteil S."/>
            <person name="Calhoun S."/>
            <person name="Kuo A."/>
            <person name="Mondo S."/>
            <person name="Pangilinan J."/>
            <person name="Riley R."/>
            <person name="Labutti K."/>
            <person name="Andreopoulos B."/>
            <person name="Lipzen A."/>
            <person name="Chen C."/>
            <person name="Yanf M."/>
            <person name="Daum C."/>
            <person name="Ng V."/>
            <person name="Clum A."/>
            <person name="Steindorff A."/>
            <person name="Ohm R."/>
            <person name="Martin F."/>
            <person name="Silar P."/>
            <person name="Natvig D."/>
            <person name="Lalanne C."/>
            <person name="Gautier V."/>
            <person name="Ament-Velasquez S.L."/>
            <person name="Kruys A."/>
            <person name="Hutchinson M.I."/>
            <person name="Powell A.J."/>
            <person name="Barry K."/>
            <person name="Miller A.N."/>
            <person name="Grigoriev I.V."/>
            <person name="Debuchy R."/>
            <person name="Gladieux P."/>
            <person name="Thoren M.H."/>
            <person name="Johannesson H."/>
        </authorList>
    </citation>
    <scope>NUCLEOTIDE SEQUENCE</scope>
    <source>
        <strain evidence="3">CBS 314.62</strain>
    </source>
</reference>
<dbReference type="InterPro" id="IPR046925">
    <property type="entry name" value="WD-like_fungi"/>
</dbReference>
<feature type="signal peptide" evidence="1">
    <location>
        <begin position="1"/>
        <end position="20"/>
    </location>
</feature>
<dbReference type="AlphaFoldDB" id="A0AAE0X829"/>
<dbReference type="Pfam" id="PF20493">
    <property type="entry name" value="WD-like_fungi"/>
    <property type="match status" value="1"/>
</dbReference>